<sequence length="67" mass="7206">MNIDASDTKTARRLRAILLELARREDDSAANEAAATPYWSPAPPTVLGHRTAAALLRNAADQFLATS</sequence>
<proteinExistence type="predicted"/>
<dbReference type="EMBL" id="QDGZ01000007">
    <property type="protein sequence ID" value="PVG81499.1"/>
    <property type="molecule type" value="Genomic_DNA"/>
</dbReference>
<evidence type="ECO:0000313" key="2">
    <source>
        <dbReference type="Proteomes" id="UP000246018"/>
    </source>
</evidence>
<dbReference type="RefSeq" id="WP_116573267.1">
    <property type="nucleotide sequence ID" value="NZ_QDGZ01000007.1"/>
</dbReference>
<name>A0A2T8F728_9ACTN</name>
<protein>
    <submittedName>
        <fullName evidence="1">Uncharacterized protein</fullName>
    </submittedName>
</protein>
<gene>
    <name evidence="1" type="ORF">DDE18_15900</name>
</gene>
<comment type="caution">
    <text evidence="1">The sequence shown here is derived from an EMBL/GenBank/DDBJ whole genome shotgun (WGS) entry which is preliminary data.</text>
</comment>
<dbReference type="OrthoDB" id="3790883at2"/>
<dbReference type="AlphaFoldDB" id="A0A2T8F728"/>
<evidence type="ECO:0000313" key="1">
    <source>
        <dbReference type="EMBL" id="PVG81499.1"/>
    </source>
</evidence>
<reference evidence="1 2" key="1">
    <citation type="submission" date="2018-04" db="EMBL/GenBank/DDBJ databases">
        <title>Genome of Nocardioides gansuensis WSJ-1.</title>
        <authorList>
            <person name="Wu S."/>
            <person name="Wang G."/>
        </authorList>
    </citation>
    <scope>NUCLEOTIDE SEQUENCE [LARGE SCALE GENOMIC DNA]</scope>
    <source>
        <strain evidence="1 2">WSJ-1</strain>
    </source>
</reference>
<accession>A0A2T8F728</accession>
<dbReference type="Proteomes" id="UP000246018">
    <property type="component" value="Unassembled WGS sequence"/>
</dbReference>
<organism evidence="1 2">
    <name type="scientific">Nocardioides gansuensis</name>
    <dbReference type="NCBI Taxonomy" id="2138300"/>
    <lineage>
        <taxon>Bacteria</taxon>
        <taxon>Bacillati</taxon>
        <taxon>Actinomycetota</taxon>
        <taxon>Actinomycetes</taxon>
        <taxon>Propionibacteriales</taxon>
        <taxon>Nocardioidaceae</taxon>
        <taxon>Nocardioides</taxon>
    </lineage>
</organism>
<keyword evidence="2" id="KW-1185">Reference proteome</keyword>